<comment type="caution">
    <text evidence="2">The sequence shown here is derived from an EMBL/GenBank/DDBJ whole genome shotgun (WGS) entry which is preliminary data.</text>
</comment>
<dbReference type="AlphaFoldDB" id="A0A0F9L9D5"/>
<organism evidence="2">
    <name type="scientific">marine sediment metagenome</name>
    <dbReference type="NCBI Taxonomy" id="412755"/>
    <lineage>
        <taxon>unclassified sequences</taxon>
        <taxon>metagenomes</taxon>
        <taxon>ecological metagenomes</taxon>
    </lineage>
</organism>
<evidence type="ECO:0000256" key="1">
    <source>
        <dbReference type="SAM" id="MobiDB-lite"/>
    </source>
</evidence>
<dbReference type="EMBL" id="LAZR01011648">
    <property type="protein sequence ID" value="KKM60610.1"/>
    <property type="molecule type" value="Genomic_DNA"/>
</dbReference>
<sequence>MGISTSSICNAVRMDDGKPYKPSDFIPNYERETSKEASGADTNLAKARFSAWNSMHDVLEEKRGEKEECS</sequence>
<reference evidence="2" key="1">
    <citation type="journal article" date="2015" name="Nature">
        <title>Complex archaea that bridge the gap between prokaryotes and eukaryotes.</title>
        <authorList>
            <person name="Spang A."/>
            <person name="Saw J.H."/>
            <person name="Jorgensen S.L."/>
            <person name="Zaremba-Niedzwiedzka K."/>
            <person name="Martijn J."/>
            <person name="Lind A.E."/>
            <person name="van Eijk R."/>
            <person name="Schleper C."/>
            <person name="Guy L."/>
            <person name="Ettema T.J."/>
        </authorList>
    </citation>
    <scope>NUCLEOTIDE SEQUENCE</scope>
</reference>
<name>A0A0F9L9D5_9ZZZZ</name>
<gene>
    <name evidence="2" type="ORF">LCGC14_1540130</name>
</gene>
<evidence type="ECO:0000313" key="2">
    <source>
        <dbReference type="EMBL" id="KKM60610.1"/>
    </source>
</evidence>
<proteinExistence type="predicted"/>
<accession>A0A0F9L9D5</accession>
<feature type="region of interest" description="Disordered" evidence="1">
    <location>
        <begin position="1"/>
        <end position="42"/>
    </location>
</feature>
<protein>
    <submittedName>
        <fullName evidence="2">Uncharacterized protein</fullName>
    </submittedName>
</protein>